<organism evidence="2 3">
    <name type="scientific">Kordiimonas lacus</name>
    <dbReference type="NCBI Taxonomy" id="637679"/>
    <lineage>
        <taxon>Bacteria</taxon>
        <taxon>Pseudomonadati</taxon>
        <taxon>Pseudomonadota</taxon>
        <taxon>Alphaproteobacteria</taxon>
        <taxon>Kordiimonadales</taxon>
        <taxon>Kordiimonadaceae</taxon>
        <taxon>Kordiimonas</taxon>
    </lineage>
</organism>
<keyword evidence="1" id="KW-0732">Signal</keyword>
<proteinExistence type="predicted"/>
<dbReference type="AlphaFoldDB" id="A0A1G6UBV9"/>
<gene>
    <name evidence="2" type="ORF">SAMN04488071_0538</name>
</gene>
<protein>
    <submittedName>
        <fullName evidence="2">Uncharacterized protein</fullName>
    </submittedName>
</protein>
<dbReference type="EMBL" id="FNAK01000001">
    <property type="protein sequence ID" value="SDD38783.1"/>
    <property type="molecule type" value="Genomic_DNA"/>
</dbReference>
<accession>A0A1G6UBV9</accession>
<evidence type="ECO:0000313" key="2">
    <source>
        <dbReference type="EMBL" id="SDD38783.1"/>
    </source>
</evidence>
<sequence length="328" mass="37102">MKKLLLAATLLLIGGLLPATAQEEEPASIEMPLSIEMEKPITMDVTYKMEQGPVSLTARETMTLTPLRTEGEQVIYRYKSLDSEFLDLQGMPPLFSNVLVQITDAAQGITYEYAADNTGYPLELTETKNIRKVIKQARKSLQKWAKSFAKENGLNKQQQAQVVAVTEQSLLEAFPEEDEALAAAVLEQGQMVFYGTGRSLYLDYYTEFNTTRYFAPGQATFHTIDSWQVVSYDEEKSEAVIRFDQYLNDEEFKGFLERLKPVLMEQNGPAQEAAVDALVEKYRLLQLNRQGEYVIDLVTGLPMSGTIRSEEIFDGNTEVETIEFTTKY</sequence>
<dbReference type="Proteomes" id="UP000183685">
    <property type="component" value="Unassembled WGS sequence"/>
</dbReference>
<dbReference type="RefSeq" id="WP_068308207.1">
    <property type="nucleotide sequence ID" value="NZ_FNAK01000001.1"/>
</dbReference>
<evidence type="ECO:0000256" key="1">
    <source>
        <dbReference type="SAM" id="SignalP"/>
    </source>
</evidence>
<evidence type="ECO:0000313" key="3">
    <source>
        <dbReference type="Proteomes" id="UP000183685"/>
    </source>
</evidence>
<name>A0A1G6UBV9_9PROT</name>
<keyword evidence="3" id="KW-1185">Reference proteome</keyword>
<feature type="signal peptide" evidence="1">
    <location>
        <begin position="1"/>
        <end position="21"/>
    </location>
</feature>
<feature type="chain" id="PRO_5010263270" evidence="1">
    <location>
        <begin position="22"/>
        <end position="328"/>
    </location>
</feature>
<dbReference type="STRING" id="637679.GCA_001550055_00352"/>
<reference evidence="2 3" key="1">
    <citation type="submission" date="2016-10" db="EMBL/GenBank/DDBJ databases">
        <authorList>
            <person name="de Groot N.N."/>
        </authorList>
    </citation>
    <scope>NUCLEOTIDE SEQUENCE [LARGE SCALE GENOMIC DNA]</scope>
    <source>
        <strain evidence="2 3">CGMCC 1.9109</strain>
    </source>
</reference>